<keyword evidence="5 6" id="KW-0472">Membrane</keyword>
<evidence type="ECO:0000256" key="3">
    <source>
        <dbReference type="ARBA" id="ARBA00022692"/>
    </source>
</evidence>
<evidence type="ECO:0000256" key="5">
    <source>
        <dbReference type="ARBA" id="ARBA00023136"/>
    </source>
</evidence>
<evidence type="ECO:0000259" key="7">
    <source>
        <dbReference type="Pfam" id="PF03600"/>
    </source>
</evidence>
<dbReference type="AlphaFoldDB" id="A0A084JEC3"/>
<keyword evidence="9" id="KW-1185">Reference proteome</keyword>
<feature type="transmembrane region" description="Helical" evidence="6">
    <location>
        <begin position="161"/>
        <end position="181"/>
    </location>
</feature>
<comment type="subcellular location">
    <subcellularLocation>
        <location evidence="1">Membrane</location>
        <topology evidence="1">Multi-pass membrane protein</topology>
    </subcellularLocation>
</comment>
<keyword evidence="2" id="KW-0813">Transport</keyword>
<dbReference type="InterPro" id="IPR004680">
    <property type="entry name" value="Cit_transptr-like_dom"/>
</dbReference>
<comment type="caution">
    <text evidence="8">The sequence shown here is derived from an EMBL/GenBank/DDBJ whole genome shotgun (WGS) entry which is preliminary data.</text>
</comment>
<protein>
    <submittedName>
        <fullName evidence="8">Arsenic transporter</fullName>
    </submittedName>
</protein>
<feature type="transmembrane region" description="Helical" evidence="6">
    <location>
        <begin position="249"/>
        <end position="273"/>
    </location>
</feature>
<dbReference type="STRING" id="318464.IO99_05670"/>
<feature type="domain" description="Citrate transporter-like" evidence="7">
    <location>
        <begin position="22"/>
        <end position="304"/>
    </location>
</feature>
<feature type="transmembrane region" description="Helical" evidence="6">
    <location>
        <begin position="80"/>
        <end position="98"/>
    </location>
</feature>
<keyword evidence="3 6" id="KW-0812">Transmembrane</keyword>
<gene>
    <name evidence="8" type="ORF">IO99_05670</name>
</gene>
<dbReference type="PANTHER" id="PTHR43568">
    <property type="entry name" value="P PROTEIN"/>
    <property type="match status" value="1"/>
</dbReference>
<dbReference type="GO" id="GO:0055085">
    <property type="term" value="P:transmembrane transport"/>
    <property type="evidence" value="ECO:0007669"/>
    <property type="project" value="InterPro"/>
</dbReference>
<reference evidence="8 9" key="1">
    <citation type="submission" date="2014-07" db="EMBL/GenBank/DDBJ databases">
        <title>Draft genome of Clostridium sulfidigenes 113A isolated from sediments associated with methane hydrate from Krishna Godavari basin.</title>
        <authorList>
            <person name="Honkalas V.S."/>
            <person name="Dabir A.P."/>
            <person name="Arora P."/>
            <person name="Dhakephalkar P.K."/>
        </authorList>
    </citation>
    <scope>NUCLEOTIDE SEQUENCE [LARGE SCALE GENOMIC DNA]</scope>
    <source>
        <strain evidence="8 9">113A</strain>
    </source>
</reference>
<proteinExistence type="predicted"/>
<feature type="transmembrane region" description="Helical" evidence="6">
    <location>
        <begin position="285"/>
        <end position="307"/>
    </location>
</feature>
<sequence>MKIVQIYKNQIIKFFKTETILVIAITLAILSSFIAIPKIEYIDFKVLFLLLNLMIIVAAFKDLKILDFIAVSILNKCTSYTSLCFSLIFITFFSSMLVTNDVALLTFVPLTIIISKKIKVNPLKLVIFQTLAANLGSSLTPMGNPQNLFIYSFYNLTPVDFFRITLPLVIIAIIFLTILIINNKENIEVPSLDNISGFNTKGIIIFTILFIIAILSVFRFIDYRISMGVTLILTLIINKNLLKEVDYSLLITFIGFFIFIGNISSLGVVKSFLSQILNRANNTYFASILLSQGISNVPATMLIANFTNYYKELLLGVNIGGMGTIIASMASVISFKLYVKEFKSYSGKFLKKFTFYNILGLFIFIPIIKLL</sequence>
<name>A0A084JEC3_9CLOT</name>
<dbReference type="PANTHER" id="PTHR43568:SF1">
    <property type="entry name" value="P PROTEIN"/>
    <property type="match status" value="1"/>
</dbReference>
<feature type="transmembrane region" description="Helical" evidence="6">
    <location>
        <begin position="42"/>
        <end position="60"/>
    </location>
</feature>
<feature type="transmembrane region" description="Helical" evidence="6">
    <location>
        <begin position="313"/>
        <end position="337"/>
    </location>
</feature>
<evidence type="ECO:0000256" key="2">
    <source>
        <dbReference type="ARBA" id="ARBA00022448"/>
    </source>
</evidence>
<dbReference type="RefSeq" id="WP_035131178.1">
    <property type="nucleotide sequence ID" value="NZ_JPMD01000013.1"/>
</dbReference>
<evidence type="ECO:0000256" key="4">
    <source>
        <dbReference type="ARBA" id="ARBA00022989"/>
    </source>
</evidence>
<dbReference type="EMBL" id="JPMD01000013">
    <property type="protein sequence ID" value="KEZ87307.1"/>
    <property type="molecule type" value="Genomic_DNA"/>
</dbReference>
<evidence type="ECO:0000313" key="9">
    <source>
        <dbReference type="Proteomes" id="UP000028542"/>
    </source>
</evidence>
<accession>A0A084JEC3</accession>
<evidence type="ECO:0000256" key="1">
    <source>
        <dbReference type="ARBA" id="ARBA00004141"/>
    </source>
</evidence>
<keyword evidence="4 6" id="KW-1133">Transmembrane helix</keyword>
<feature type="transmembrane region" description="Helical" evidence="6">
    <location>
        <begin position="349"/>
        <end position="368"/>
    </location>
</feature>
<dbReference type="Proteomes" id="UP000028542">
    <property type="component" value="Unassembled WGS sequence"/>
</dbReference>
<evidence type="ECO:0000313" key="8">
    <source>
        <dbReference type="EMBL" id="KEZ87307.1"/>
    </source>
</evidence>
<feature type="transmembrane region" description="Helical" evidence="6">
    <location>
        <begin position="202"/>
        <end position="221"/>
    </location>
</feature>
<dbReference type="eggNOG" id="COG1055">
    <property type="taxonomic scope" value="Bacteria"/>
</dbReference>
<organism evidence="8 9">
    <name type="scientific">Clostridium sulfidigenes</name>
    <dbReference type="NCBI Taxonomy" id="318464"/>
    <lineage>
        <taxon>Bacteria</taxon>
        <taxon>Bacillati</taxon>
        <taxon>Bacillota</taxon>
        <taxon>Clostridia</taxon>
        <taxon>Eubacteriales</taxon>
        <taxon>Clostridiaceae</taxon>
        <taxon>Clostridium</taxon>
    </lineage>
</organism>
<evidence type="ECO:0000256" key="6">
    <source>
        <dbReference type="SAM" id="Phobius"/>
    </source>
</evidence>
<dbReference type="GO" id="GO:0016020">
    <property type="term" value="C:membrane"/>
    <property type="evidence" value="ECO:0007669"/>
    <property type="project" value="UniProtKB-SubCell"/>
</dbReference>
<dbReference type="InterPro" id="IPR051475">
    <property type="entry name" value="Diverse_Ion_Transporter"/>
</dbReference>
<dbReference type="Pfam" id="PF03600">
    <property type="entry name" value="CitMHS"/>
    <property type="match status" value="1"/>
</dbReference>
<feature type="transmembrane region" description="Helical" evidence="6">
    <location>
        <begin position="20"/>
        <end position="36"/>
    </location>
</feature>